<evidence type="ECO:0000256" key="1">
    <source>
        <dbReference type="ARBA" id="ARBA00006601"/>
    </source>
</evidence>
<name>A0A842AWG9_9LIST</name>
<dbReference type="InterPro" id="IPR028359">
    <property type="entry name" value="UDP_ManNAc/GlcNAc_DH"/>
</dbReference>
<evidence type="ECO:0000259" key="5">
    <source>
        <dbReference type="SMART" id="SM00984"/>
    </source>
</evidence>
<keyword evidence="3" id="KW-0520">NAD</keyword>
<dbReference type="PIRSF" id="PIRSF000124">
    <property type="entry name" value="UDPglc_GDPman_dh"/>
    <property type="match status" value="1"/>
</dbReference>
<dbReference type="RefSeq" id="WP_185545157.1">
    <property type="nucleotide sequence ID" value="NZ_JAARVD010000004.1"/>
</dbReference>
<dbReference type="Pfam" id="PF00984">
    <property type="entry name" value="UDPG_MGDP_dh"/>
    <property type="match status" value="1"/>
</dbReference>
<dbReference type="PANTHER" id="PTHR43491:SF2">
    <property type="entry name" value="UDP-N-ACETYL-D-MANNOSAMINE DEHYDROGENASE"/>
    <property type="match status" value="1"/>
</dbReference>
<dbReference type="GO" id="GO:0016616">
    <property type="term" value="F:oxidoreductase activity, acting on the CH-OH group of donors, NAD or NADP as acceptor"/>
    <property type="evidence" value="ECO:0007669"/>
    <property type="project" value="InterPro"/>
</dbReference>
<dbReference type="Proteomes" id="UP000548082">
    <property type="component" value="Unassembled WGS sequence"/>
</dbReference>
<dbReference type="SUPFAM" id="SSF48179">
    <property type="entry name" value="6-phosphogluconate dehydrogenase C-terminal domain-like"/>
    <property type="match status" value="1"/>
</dbReference>
<dbReference type="SUPFAM" id="SSF51735">
    <property type="entry name" value="NAD(P)-binding Rossmann-fold domains"/>
    <property type="match status" value="1"/>
</dbReference>
<evidence type="ECO:0000256" key="2">
    <source>
        <dbReference type="ARBA" id="ARBA00023002"/>
    </source>
</evidence>
<dbReference type="Pfam" id="PF03721">
    <property type="entry name" value="UDPG_MGDP_dh_N"/>
    <property type="match status" value="1"/>
</dbReference>
<dbReference type="InterPro" id="IPR017476">
    <property type="entry name" value="UDP-Glc/GDP-Man"/>
</dbReference>
<dbReference type="InterPro" id="IPR014027">
    <property type="entry name" value="UDP-Glc/GDP-Man_DH_C"/>
</dbReference>
<proteinExistence type="inferred from homology"/>
<dbReference type="NCBIfam" id="TIGR03026">
    <property type="entry name" value="NDP-sugDHase"/>
    <property type="match status" value="1"/>
</dbReference>
<reference evidence="6 7" key="1">
    <citation type="submission" date="2020-03" db="EMBL/GenBank/DDBJ databases">
        <title>Soil Listeria distribution.</title>
        <authorList>
            <person name="Liao J."/>
            <person name="Wiedmann M."/>
        </authorList>
    </citation>
    <scope>NUCLEOTIDE SEQUENCE [LARGE SCALE GENOMIC DNA]</scope>
    <source>
        <strain evidence="6 7">FSL L7-0990</strain>
    </source>
</reference>
<dbReference type="GO" id="GO:0000271">
    <property type="term" value="P:polysaccharide biosynthetic process"/>
    <property type="evidence" value="ECO:0007669"/>
    <property type="project" value="InterPro"/>
</dbReference>
<feature type="domain" description="UDP-glucose/GDP-mannose dehydrogenase C-terminal" evidence="5">
    <location>
        <begin position="308"/>
        <end position="398"/>
    </location>
</feature>
<evidence type="ECO:0000313" key="6">
    <source>
        <dbReference type="EMBL" id="MBC1797083.1"/>
    </source>
</evidence>
<dbReference type="AlphaFoldDB" id="A0A842AWG9"/>
<accession>A0A842AWG9</accession>
<gene>
    <name evidence="6" type="ORF">HCA55_10095</name>
</gene>
<comment type="caution">
    <text evidence="6">The sequence shown here is derived from an EMBL/GenBank/DDBJ whole genome shotgun (WGS) entry which is preliminary data.</text>
</comment>
<evidence type="ECO:0000313" key="7">
    <source>
        <dbReference type="Proteomes" id="UP000548082"/>
    </source>
</evidence>
<dbReference type="InterPro" id="IPR036291">
    <property type="entry name" value="NAD(P)-bd_dom_sf"/>
</dbReference>
<protein>
    <submittedName>
        <fullName evidence="6">Nucleotide sugar dehydrogenase</fullName>
    </submittedName>
</protein>
<dbReference type="SMART" id="SM00984">
    <property type="entry name" value="UDPG_MGDP_dh_C"/>
    <property type="match status" value="1"/>
</dbReference>
<sequence>MKITTIGLGYIGFPTSVLFAMHGHEIVGVDVNHRVVETLRQGTVHLEEPGLQEMYREARARGNFQVSQTPSASDAFIIAVPTPNKDDAYKSCDLSYVEAAITSVLPYLENGNLVIIESTIAPRTMEDIVQPMIQAAGFTVGVDVYLAHCPERVLPGNIAYELVHNPRIIGGVTPACTEKAKLLYATVVQGALISATASEAELSKLMENTFRDVNIALANELVKIGGDLQIDALKVIEMANYHPRVNLHAPGPSVGGHCLAVDPYFVAAATPNFSPLIQTARAINTSMPEYVVALTEQLMHDAPTKKISVFGLTYKGNIDDTRESPAMEIVSLLEAQGYDVAKYDPHVEDSVSTMDAACVDSSLILVLTDHAEFVDIAKEATAKMALPQLLDTKNSVKTTATDVKRMDFGNVHLYTQTVTI</sequence>
<evidence type="ECO:0000256" key="4">
    <source>
        <dbReference type="PIRNR" id="PIRNR000124"/>
    </source>
</evidence>
<dbReference type="PANTHER" id="PTHR43491">
    <property type="entry name" value="UDP-N-ACETYL-D-MANNOSAMINE DEHYDROGENASE"/>
    <property type="match status" value="1"/>
</dbReference>
<dbReference type="InterPro" id="IPR036220">
    <property type="entry name" value="UDP-Glc/GDP-Man_DH_C_sf"/>
</dbReference>
<evidence type="ECO:0000256" key="3">
    <source>
        <dbReference type="ARBA" id="ARBA00023027"/>
    </source>
</evidence>
<dbReference type="PIRSF" id="PIRSF500136">
    <property type="entry name" value="UDP_ManNAc_DH"/>
    <property type="match status" value="1"/>
</dbReference>
<dbReference type="GO" id="GO:0016628">
    <property type="term" value="F:oxidoreductase activity, acting on the CH-CH group of donors, NAD or NADP as acceptor"/>
    <property type="evidence" value="ECO:0007669"/>
    <property type="project" value="InterPro"/>
</dbReference>
<dbReference type="Gene3D" id="3.40.50.720">
    <property type="entry name" value="NAD(P)-binding Rossmann-like Domain"/>
    <property type="match status" value="2"/>
</dbReference>
<comment type="similarity">
    <text evidence="1 4">Belongs to the UDP-glucose/GDP-mannose dehydrogenase family.</text>
</comment>
<dbReference type="SUPFAM" id="SSF52413">
    <property type="entry name" value="UDP-glucose/GDP-mannose dehydrogenase C-terminal domain"/>
    <property type="match status" value="1"/>
</dbReference>
<dbReference type="InterPro" id="IPR008927">
    <property type="entry name" value="6-PGluconate_DH-like_C_sf"/>
</dbReference>
<dbReference type="Pfam" id="PF03720">
    <property type="entry name" value="UDPG_MGDP_dh_C"/>
    <property type="match status" value="1"/>
</dbReference>
<keyword evidence="2" id="KW-0560">Oxidoreductase</keyword>
<dbReference type="GO" id="GO:0051287">
    <property type="term" value="F:NAD binding"/>
    <property type="evidence" value="ECO:0007669"/>
    <property type="project" value="InterPro"/>
</dbReference>
<dbReference type="EMBL" id="JAARVD010000004">
    <property type="protein sequence ID" value="MBC1797083.1"/>
    <property type="molecule type" value="Genomic_DNA"/>
</dbReference>
<organism evidence="6 7">
    <name type="scientific">Listeria booriae</name>
    <dbReference type="NCBI Taxonomy" id="1552123"/>
    <lineage>
        <taxon>Bacteria</taxon>
        <taxon>Bacillati</taxon>
        <taxon>Bacillota</taxon>
        <taxon>Bacilli</taxon>
        <taxon>Bacillales</taxon>
        <taxon>Listeriaceae</taxon>
        <taxon>Listeria</taxon>
    </lineage>
</organism>
<dbReference type="InterPro" id="IPR001732">
    <property type="entry name" value="UDP-Glc/GDP-Man_DH_N"/>
</dbReference>
<dbReference type="InterPro" id="IPR014026">
    <property type="entry name" value="UDP-Glc/GDP-Man_DH_dimer"/>
</dbReference>